<reference evidence="1" key="1">
    <citation type="journal article" date="2022" name="Int. J. Mol. Sci.">
        <title>Draft Genome of Tanacetum Coccineum: Genomic Comparison of Closely Related Tanacetum-Family Plants.</title>
        <authorList>
            <person name="Yamashiro T."/>
            <person name="Shiraishi A."/>
            <person name="Nakayama K."/>
            <person name="Satake H."/>
        </authorList>
    </citation>
    <scope>NUCLEOTIDE SEQUENCE</scope>
</reference>
<accession>A0ABQ5BID3</accession>
<dbReference type="EMBL" id="BQNB010013236">
    <property type="protein sequence ID" value="GJT13512.1"/>
    <property type="molecule type" value="Genomic_DNA"/>
</dbReference>
<sequence>MSPNNSAITLRCVSVNVESLSLEPPVRNTIHSSNVILAFLFNPHLIGYHLLFEIDNAGRSDDGIDQAGSGVADDCTCSSGVVSSSICSSSGIDETEGLSLVSVVIQAVYLAEAAVFEERRAAVLMNLLVVEEEVVDEVETQVVFSVKHVSFSSFFVLQPNQLGAGQYDHGPLTSPELSPTFCDLHELGRNWIPTCGGEESLSCRLLASL</sequence>
<keyword evidence="2" id="KW-1185">Reference proteome</keyword>
<dbReference type="Proteomes" id="UP001151760">
    <property type="component" value="Unassembled WGS sequence"/>
</dbReference>
<evidence type="ECO:0000313" key="2">
    <source>
        <dbReference type="Proteomes" id="UP001151760"/>
    </source>
</evidence>
<organism evidence="1 2">
    <name type="scientific">Tanacetum coccineum</name>
    <dbReference type="NCBI Taxonomy" id="301880"/>
    <lineage>
        <taxon>Eukaryota</taxon>
        <taxon>Viridiplantae</taxon>
        <taxon>Streptophyta</taxon>
        <taxon>Embryophyta</taxon>
        <taxon>Tracheophyta</taxon>
        <taxon>Spermatophyta</taxon>
        <taxon>Magnoliopsida</taxon>
        <taxon>eudicotyledons</taxon>
        <taxon>Gunneridae</taxon>
        <taxon>Pentapetalae</taxon>
        <taxon>asterids</taxon>
        <taxon>campanulids</taxon>
        <taxon>Asterales</taxon>
        <taxon>Asteraceae</taxon>
        <taxon>Asteroideae</taxon>
        <taxon>Anthemideae</taxon>
        <taxon>Anthemidinae</taxon>
        <taxon>Tanacetum</taxon>
    </lineage>
</organism>
<name>A0ABQ5BID3_9ASTR</name>
<evidence type="ECO:0000313" key="1">
    <source>
        <dbReference type="EMBL" id="GJT13512.1"/>
    </source>
</evidence>
<proteinExistence type="predicted"/>
<reference evidence="1" key="2">
    <citation type="submission" date="2022-01" db="EMBL/GenBank/DDBJ databases">
        <authorList>
            <person name="Yamashiro T."/>
            <person name="Shiraishi A."/>
            <person name="Satake H."/>
            <person name="Nakayama K."/>
        </authorList>
    </citation>
    <scope>NUCLEOTIDE SEQUENCE</scope>
</reference>
<gene>
    <name evidence="1" type="ORF">Tco_0860554</name>
</gene>
<protein>
    <submittedName>
        <fullName evidence="1">Uncharacterized protein</fullName>
    </submittedName>
</protein>
<comment type="caution">
    <text evidence="1">The sequence shown here is derived from an EMBL/GenBank/DDBJ whole genome shotgun (WGS) entry which is preliminary data.</text>
</comment>